<keyword evidence="4 5" id="KW-0472">Membrane</keyword>
<keyword evidence="2 5" id="KW-0812">Transmembrane</keyword>
<keyword evidence="7" id="KW-1185">Reference proteome</keyword>
<keyword evidence="3 5" id="KW-1133">Transmembrane helix</keyword>
<dbReference type="Proteomes" id="UP000323257">
    <property type="component" value="Unassembled WGS sequence"/>
</dbReference>
<dbReference type="SUPFAM" id="SSF55486">
    <property type="entry name" value="Metalloproteases ('zincins'), catalytic domain"/>
    <property type="match status" value="1"/>
</dbReference>
<dbReference type="GO" id="GO:0016020">
    <property type="term" value="C:membrane"/>
    <property type="evidence" value="ECO:0007669"/>
    <property type="project" value="UniProtKB-SubCell"/>
</dbReference>
<sequence length="286" mass="30609">MQWKGRRGSSNVEDRRGMGGLGGGRGVIGGGLGIGGVIIVLLVTLMGGGNIGDVLGSLTGMGTGSSISSGTQTPYAQTAEEQELAQFVSVVLADTEQVWSDLFQERGLDYEEPTLVLYTNSVQSACGAAGASVGPFYCPGDHKLYIDLSFYDELRQKFQAPGDFAMAYVIAHEVGHHVQTLLQTGKGKGDPRSNEYSVRFELQADYLAGVWAHHAKDMNVLEQGDLEEAITAASAVGDDTIQKRAQGYAVPESFTHGTSEQRMRWFRKGYESGTIEGGDTFGVKQP</sequence>
<dbReference type="RefSeq" id="WP_148929352.1">
    <property type="nucleotide sequence ID" value="NZ_VNHS01000004.1"/>
</dbReference>
<dbReference type="AlphaFoldDB" id="A0A5S5C9V4"/>
<evidence type="ECO:0000313" key="7">
    <source>
        <dbReference type="Proteomes" id="UP000323257"/>
    </source>
</evidence>
<evidence type="ECO:0000256" key="3">
    <source>
        <dbReference type="ARBA" id="ARBA00022989"/>
    </source>
</evidence>
<evidence type="ECO:0000313" key="6">
    <source>
        <dbReference type="EMBL" id="TYP75408.1"/>
    </source>
</evidence>
<dbReference type="Pfam" id="PF04228">
    <property type="entry name" value="Zn_peptidase"/>
    <property type="match status" value="1"/>
</dbReference>
<organism evidence="6 7">
    <name type="scientific">Paenibacillus methanolicus</name>
    <dbReference type="NCBI Taxonomy" id="582686"/>
    <lineage>
        <taxon>Bacteria</taxon>
        <taxon>Bacillati</taxon>
        <taxon>Bacillota</taxon>
        <taxon>Bacilli</taxon>
        <taxon>Bacillales</taxon>
        <taxon>Paenibacillaceae</taxon>
        <taxon>Paenibacillus</taxon>
    </lineage>
</organism>
<dbReference type="OrthoDB" id="9774900at2"/>
<dbReference type="PANTHER" id="PTHR30168:SF0">
    <property type="entry name" value="INNER MEMBRANE PROTEIN"/>
    <property type="match status" value="1"/>
</dbReference>
<evidence type="ECO:0008006" key="8">
    <source>
        <dbReference type="Google" id="ProtNLM"/>
    </source>
</evidence>
<evidence type="ECO:0000256" key="4">
    <source>
        <dbReference type="ARBA" id="ARBA00023136"/>
    </source>
</evidence>
<dbReference type="PANTHER" id="PTHR30168">
    <property type="entry name" value="PUTATIVE MEMBRANE PROTEIN YPFJ"/>
    <property type="match status" value="1"/>
</dbReference>
<proteinExistence type="predicted"/>
<protein>
    <recommendedName>
        <fullName evidence="8">Metalloprotease</fullName>
    </recommendedName>
</protein>
<evidence type="ECO:0000256" key="1">
    <source>
        <dbReference type="ARBA" id="ARBA00004167"/>
    </source>
</evidence>
<comment type="subcellular location">
    <subcellularLocation>
        <location evidence="1">Membrane</location>
        <topology evidence="1">Single-pass membrane protein</topology>
    </subcellularLocation>
</comment>
<gene>
    <name evidence="6" type="ORF">BCM02_10484</name>
</gene>
<evidence type="ECO:0000256" key="2">
    <source>
        <dbReference type="ARBA" id="ARBA00022692"/>
    </source>
</evidence>
<feature type="transmembrane region" description="Helical" evidence="5">
    <location>
        <begin position="26"/>
        <end position="47"/>
    </location>
</feature>
<comment type="caution">
    <text evidence="6">The sequence shown here is derived from an EMBL/GenBank/DDBJ whole genome shotgun (WGS) entry which is preliminary data.</text>
</comment>
<dbReference type="EMBL" id="VNHS01000004">
    <property type="protein sequence ID" value="TYP75408.1"/>
    <property type="molecule type" value="Genomic_DNA"/>
</dbReference>
<reference evidence="6 7" key="1">
    <citation type="submission" date="2019-07" db="EMBL/GenBank/DDBJ databases">
        <title>Genomic Encyclopedia of Type Strains, Phase III (KMG-III): the genomes of soil and plant-associated and newly described type strains.</title>
        <authorList>
            <person name="Whitman W."/>
        </authorList>
    </citation>
    <scope>NUCLEOTIDE SEQUENCE [LARGE SCALE GENOMIC DNA]</scope>
    <source>
        <strain evidence="6 7">BL24</strain>
    </source>
</reference>
<name>A0A5S5C9V4_9BACL</name>
<accession>A0A5S5C9V4</accession>
<dbReference type="InterPro" id="IPR007343">
    <property type="entry name" value="Uncharacterised_pept_Zn_put"/>
</dbReference>
<evidence type="ECO:0000256" key="5">
    <source>
        <dbReference type="SAM" id="Phobius"/>
    </source>
</evidence>